<evidence type="ECO:0000256" key="7">
    <source>
        <dbReference type="ARBA" id="ARBA00023010"/>
    </source>
</evidence>
<gene>
    <name evidence="9" type="primary">tatA</name>
    <name evidence="10" type="ORF">COB13_11815</name>
</gene>
<accession>A0A2A4YWV8</accession>
<organism evidence="10">
    <name type="scientific">OCS116 cluster bacterium</name>
    <dbReference type="NCBI Taxonomy" id="2030921"/>
    <lineage>
        <taxon>Bacteria</taxon>
        <taxon>Pseudomonadati</taxon>
        <taxon>Pseudomonadota</taxon>
        <taxon>Alphaproteobacteria</taxon>
        <taxon>OCS116 cluster</taxon>
    </lineage>
</organism>
<comment type="subunit">
    <text evidence="9">The Tat system comprises two distinct complexes: a TatABC complex, containing multiple copies of TatA, TatB and TatC subunits, and a separate TatA complex, containing only TatA subunits. Substrates initially bind to the TatABC complex, which probably triggers association of the separate TatA complex to form the active translocon.</text>
</comment>
<evidence type="ECO:0000256" key="1">
    <source>
        <dbReference type="ARBA" id="ARBA00004162"/>
    </source>
</evidence>
<keyword evidence="3 9" id="KW-1003">Cell membrane</keyword>
<evidence type="ECO:0000256" key="8">
    <source>
        <dbReference type="ARBA" id="ARBA00023136"/>
    </source>
</evidence>
<name>A0A2A4YWV8_9PROT</name>
<keyword evidence="5 9" id="KW-0653">Protein transport</keyword>
<evidence type="ECO:0000256" key="5">
    <source>
        <dbReference type="ARBA" id="ARBA00022927"/>
    </source>
</evidence>
<comment type="similarity">
    <text evidence="9">Belongs to the TatA/E family.</text>
</comment>
<keyword evidence="6 9" id="KW-1133">Transmembrane helix</keyword>
<proteinExistence type="inferred from homology"/>
<dbReference type="GO" id="GO:0033281">
    <property type="term" value="C:TAT protein transport complex"/>
    <property type="evidence" value="ECO:0007669"/>
    <property type="project" value="UniProtKB-UniRule"/>
</dbReference>
<dbReference type="PANTHER" id="PTHR42982:SF1">
    <property type="entry name" value="SEC-INDEPENDENT PROTEIN TRANSLOCASE PROTEIN TATA"/>
    <property type="match status" value="1"/>
</dbReference>
<keyword evidence="4 9" id="KW-0812">Transmembrane</keyword>
<keyword evidence="2 9" id="KW-0813">Transport</keyword>
<sequence>MPGWTQILLVVILAFLLFGRNKFSSFMGDFAKGINIFKKEMKDVYEDEDKAAIEVDDDSKTIAHQAEQIQQKQP</sequence>
<dbReference type="InterPro" id="IPR006312">
    <property type="entry name" value="TatA/E"/>
</dbReference>
<dbReference type="GO" id="GO:0043953">
    <property type="term" value="P:protein transport by the Tat complex"/>
    <property type="evidence" value="ECO:0007669"/>
    <property type="project" value="UniProtKB-UniRule"/>
</dbReference>
<dbReference type="PANTHER" id="PTHR42982">
    <property type="entry name" value="SEC-INDEPENDENT PROTEIN TRANSLOCASE PROTEIN TATA"/>
    <property type="match status" value="1"/>
</dbReference>
<dbReference type="Pfam" id="PF02416">
    <property type="entry name" value="TatA_B_E"/>
    <property type="match status" value="1"/>
</dbReference>
<comment type="subcellular location">
    <subcellularLocation>
        <location evidence="1 9">Cell membrane</location>
        <topology evidence="1 9">Single-pass membrane protein</topology>
    </subcellularLocation>
</comment>
<comment type="caution">
    <text evidence="10">The sequence shown here is derived from an EMBL/GenBank/DDBJ whole genome shotgun (WGS) entry which is preliminary data.</text>
</comment>
<keyword evidence="7 9" id="KW-0811">Translocation</keyword>
<dbReference type="HAMAP" id="MF_00236">
    <property type="entry name" value="TatA_E"/>
    <property type="match status" value="1"/>
</dbReference>
<protein>
    <recommendedName>
        <fullName evidence="9">Sec-independent protein translocase protein TatA</fullName>
    </recommendedName>
</protein>
<evidence type="ECO:0000256" key="4">
    <source>
        <dbReference type="ARBA" id="ARBA00022692"/>
    </source>
</evidence>
<evidence type="ECO:0000256" key="3">
    <source>
        <dbReference type="ARBA" id="ARBA00022475"/>
    </source>
</evidence>
<dbReference type="AlphaFoldDB" id="A0A2A4YWV8"/>
<reference key="1">
    <citation type="submission" date="2017-08" db="EMBL/GenBank/DDBJ databases">
        <title>A dynamic microbial community with high functional redundancy inhabits the cold, oxic subseafloor aquifer.</title>
        <authorList>
            <person name="Tully B.J."/>
            <person name="Wheat C.G."/>
            <person name="Glazer B.T."/>
            <person name="Huber J.A."/>
        </authorList>
    </citation>
    <scope>NUCLEOTIDE SEQUENCE [LARGE SCALE GENOMIC DNA]</scope>
</reference>
<dbReference type="Gene3D" id="1.20.5.3310">
    <property type="match status" value="1"/>
</dbReference>
<dbReference type="EMBL" id="NVUS01000016">
    <property type="protein sequence ID" value="PCI99312.1"/>
    <property type="molecule type" value="Genomic_DNA"/>
</dbReference>
<dbReference type="InterPro" id="IPR003369">
    <property type="entry name" value="TatA/B/E"/>
</dbReference>
<evidence type="ECO:0000313" key="10">
    <source>
        <dbReference type="EMBL" id="PCI99312.1"/>
    </source>
</evidence>
<keyword evidence="8 9" id="KW-0472">Membrane</keyword>
<evidence type="ECO:0000256" key="6">
    <source>
        <dbReference type="ARBA" id="ARBA00022989"/>
    </source>
</evidence>
<reference evidence="10" key="2">
    <citation type="journal article" date="2018" name="ISME J.">
        <title>A dynamic microbial community with high functional redundancy inhabits the cold, oxic subseafloor aquifer.</title>
        <authorList>
            <person name="Tully B.J."/>
            <person name="Wheat C.G."/>
            <person name="Glazer B.T."/>
            <person name="Huber J.A."/>
        </authorList>
    </citation>
    <scope>NUCLEOTIDE SEQUENCE</scope>
    <source>
        <strain evidence="10">NORP83</strain>
    </source>
</reference>
<evidence type="ECO:0000256" key="2">
    <source>
        <dbReference type="ARBA" id="ARBA00022448"/>
    </source>
</evidence>
<evidence type="ECO:0000256" key="9">
    <source>
        <dbReference type="HAMAP-Rule" id="MF_00236"/>
    </source>
</evidence>
<dbReference type="GO" id="GO:0008320">
    <property type="term" value="F:protein transmembrane transporter activity"/>
    <property type="evidence" value="ECO:0007669"/>
    <property type="project" value="UniProtKB-UniRule"/>
</dbReference>
<comment type="function">
    <text evidence="9">Part of the twin-arginine translocation (Tat) system that transports large folded proteins containing a characteristic twin-arginine motif in their signal peptide across membranes. TatA could form the protein-conducting channel of the Tat system.</text>
</comment>